<dbReference type="SUPFAM" id="SSF52833">
    <property type="entry name" value="Thioredoxin-like"/>
    <property type="match status" value="1"/>
</dbReference>
<dbReference type="Pfam" id="PF13899">
    <property type="entry name" value="Thioredoxin_7"/>
    <property type="match status" value="1"/>
</dbReference>
<evidence type="ECO:0000256" key="2">
    <source>
        <dbReference type="ARBA" id="ARBA00038124"/>
    </source>
</evidence>
<dbReference type="Gene3D" id="3.40.30.10">
    <property type="entry name" value="Glutaredoxin"/>
    <property type="match status" value="1"/>
</dbReference>
<dbReference type="Ensembl" id="ENSSAUT00010031293.1">
    <property type="protein sequence ID" value="ENSSAUP00010029684.1"/>
    <property type="gene ID" value="ENSSAUG00010012754.1"/>
</dbReference>
<reference evidence="4" key="2">
    <citation type="submission" date="2025-08" db="UniProtKB">
        <authorList>
            <consortium name="Ensembl"/>
        </authorList>
    </citation>
    <scope>IDENTIFICATION</scope>
</reference>
<dbReference type="Proteomes" id="UP000472265">
    <property type="component" value="Chromosome 9"/>
</dbReference>
<protein>
    <submittedName>
        <fullName evidence="4">Anterior gradient 1</fullName>
    </submittedName>
</protein>
<gene>
    <name evidence="4" type="primary">agr1</name>
</gene>
<dbReference type="InParanoid" id="A0A671VTW1"/>
<keyword evidence="5" id="KW-1185">Reference proteome</keyword>
<organism evidence="4 5">
    <name type="scientific">Sparus aurata</name>
    <name type="common">Gilthead sea bream</name>
    <dbReference type="NCBI Taxonomy" id="8175"/>
    <lineage>
        <taxon>Eukaryota</taxon>
        <taxon>Metazoa</taxon>
        <taxon>Chordata</taxon>
        <taxon>Craniata</taxon>
        <taxon>Vertebrata</taxon>
        <taxon>Euteleostomi</taxon>
        <taxon>Actinopterygii</taxon>
        <taxon>Neopterygii</taxon>
        <taxon>Teleostei</taxon>
        <taxon>Neoteleostei</taxon>
        <taxon>Acanthomorphata</taxon>
        <taxon>Eupercaria</taxon>
        <taxon>Spariformes</taxon>
        <taxon>Sparidae</taxon>
        <taxon>Sparus</taxon>
    </lineage>
</organism>
<keyword evidence="1 3" id="KW-0732">Signal</keyword>
<reference evidence="4" key="3">
    <citation type="submission" date="2025-09" db="UniProtKB">
        <authorList>
            <consortium name="Ensembl"/>
        </authorList>
    </citation>
    <scope>IDENTIFICATION</scope>
</reference>
<evidence type="ECO:0000256" key="3">
    <source>
        <dbReference type="SAM" id="SignalP"/>
    </source>
</evidence>
<comment type="similarity">
    <text evidence="2">Belongs to the AGR family.</text>
</comment>
<dbReference type="PANTHER" id="PTHR15337">
    <property type="entry name" value="ANTERIOR GRADIENT PROTEIN-RELATED"/>
    <property type="match status" value="1"/>
</dbReference>
<dbReference type="InterPro" id="IPR036249">
    <property type="entry name" value="Thioredoxin-like_sf"/>
</dbReference>
<feature type="signal peptide" evidence="3">
    <location>
        <begin position="1"/>
        <end position="16"/>
    </location>
</feature>
<reference evidence="4" key="1">
    <citation type="submission" date="2021-04" db="EMBL/GenBank/DDBJ databases">
        <authorList>
            <consortium name="Wellcome Sanger Institute Data Sharing"/>
        </authorList>
    </citation>
    <scope>NUCLEOTIDE SEQUENCE [LARGE SCALE GENOMIC DNA]</scope>
</reference>
<dbReference type="GeneTree" id="ENSGT00530000063273"/>
<dbReference type="InterPro" id="IPR051099">
    <property type="entry name" value="AGR/TXD"/>
</dbReference>
<dbReference type="FunFam" id="3.40.30.10:FF:000036">
    <property type="entry name" value="anterior gradient protein 2 homolog"/>
    <property type="match status" value="1"/>
</dbReference>
<dbReference type="GO" id="GO:0005783">
    <property type="term" value="C:endoplasmic reticulum"/>
    <property type="evidence" value="ECO:0007669"/>
    <property type="project" value="TreeGrafter"/>
</dbReference>
<dbReference type="PANTHER" id="PTHR15337:SF5">
    <property type="entry name" value="ANTERIOR GRADIENT PROTEIN 3"/>
    <property type="match status" value="1"/>
</dbReference>
<dbReference type="OMA" id="VIHHKED"/>
<accession>A0A671VTW1</accession>
<dbReference type="AlphaFoldDB" id="A0A671VTW1"/>
<evidence type="ECO:0000256" key="1">
    <source>
        <dbReference type="ARBA" id="ARBA00022729"/>
    </source>
</evidence>
<proteinExistence type="inferred from homology"/>
<evidence type="ECO:0000313" key="5">
    <source>
        <dbReference type="Proteomes" id="UP000472265"/>
    </source>
</evidence>
<feature type="chain" id="PRO_5025401667" evidence="3">
    <location>
        <begin position="17"/>
        <end position="165"/>
    </location>
</feature>
<dbReference type="GO" id="GO:0031101">
    <property type="term" value="P:fin regeneration"/>
    <property type="evidence" value="ECO:0007669"/>
    <property type="project" value="Ensembl"/>
</dbReference>
<name>A0A671VTW1_SPAAU</name>
<evidence type="ECO:0000313" key="4">
    <source>
        <dbReference type="Ensembl" id="ENSSAUP00010029684.1"/>
    </source>
</evidence>
<sequence>MLRWVLFALFFGICASAGKQKGKQAAKSKSPDLSRGWGHSIKWVKTYSDGLDEMVQSQKPLMVIHHKEDCPHSKALKKAFVGNKSIMKMAREDFIMLNLVEESGDKHLAPDGYYVPRILFVDPTLMVRTDIQGKYRDHLYTYEPADIEILASNMRKAKVLMHLEL</sequence>